<evidence type="ECO:0000256" key="1">
    <source>
        <dbReference type="PIRSR" id="PIRSR640255-1"/>
    </source>
</evidence>
<proteinExistence type="predicted"/>
<sequence length="238" mass="26822">MKLSTFLLAFMMPTVSYAAELVDVRYKHFTITLDCATKSAVAWTYVSRKDTNNFRRHNEFYFDANVPSKCQQTSQGTYKSKGRVKYDRGHLVPANAMDFEDLAITQSNSMLNVLPQVAQMNRGAWYQTEVYVECRRDIAPVTVYGGVYRGTTPPDGNFLISHGIEAPEAFYKIALTQNKVISWWIPNSTESTAANIDKYLVTVREIEEKAGVSIPIPDFLKTEKVSSTNALTEGCNRS</sequence>
<dbReference type="Proteomes" id="UP000018211">
    <property type="component" value="Unassembled WGS sequence"/>
</dbReference>
<evidence type="ECO:0000259" key="5">
    <source>
        <dbReference type="SMART" id="SM00892"/>
    </source>
</evidence>
<feature type="binding site" evidence="2">
    <location>
        <position position="121"/>
    </location>
    <ligand>
        <name>Mg(2+)</name>
        <dbReference type="ChEBI" id="CHEBI:18420"/>
        <note>catalytic</note>
    </ligand>
</feature>
<dbReference type="Gene3D" id="3.40.570.10">
    <property type="entry name" value="Extracellular Endonuclease, subunit A"/>
    <property type="match status" value="1"/>
</dbReference>
<feature type="chain" id="PRO_5043875718" evidence="3">
    <location>
        <begin position="19"/>
        <end position="238"/>
    </location>
</feature>
<organism evidence="6 7">
    <name type="scientific">Vibrio nigripulchritudo SOn1</name>
    <dbReference type="NCBI Taxonomy" id="1238450"/>
    <lineage>
        <taxon>Bacteria</taxon>
        <taxon>Pseudomonadati</taxon>
        <taxon>Pseudomonadota</taxon>
        <taxon>Gammaproteobacteria</taxon>
        <taxon>Vibrionales</taxon>
        <taxon>Vibrionaceae</taxon>
        <taxon>Vibrio</taxon>
    </lineage>
</organism>
<dbReference type="InterPro" id="IPR040255">
    <property type="entry name" value="Non-specific_endonuclease"/>
</dbReference>
<protein>
    <submittedName>
        <fullName evidence="6">DNA/RNA non-specific endonuclease</fullName>
    </submittedName>
</protein>
<dbReference type="InterPro" id="IPR020821">
    <property type="entry name" value="ENPP1-3/EXOG-like_nuc-like"/>
</dbReference>
<evidence type="ECO:0000259" key="4">
    <source>
        <dbReference type="SMART" id="SM00477"/>
    </source>
</evidence>
<dbReference type="AlphaFoldDB" id="A0AAV2VQT3"/>
<dbReference type="PANTHER" id="PTHR13966">
    <property type="entry name" value="ENDONUCLEASE RELATED"/>
    <property type="match status" value="1"/>
</dbReference>
<dbReference type="GO" id="GO:0004519">
    <property type="term" value="F:endonuclease activity"/>
    <property type="evidence" value="ECO:0007669"/>
    <property type="project" value="UniProtKB-KW"/>
</dbReference>
<dbReference type="InterPro" id="IPR001604">
    <property type="entry name" value="Endo_G_ENPP1-like_dom"/>
</dbReference>
<dbReference type="PANTHER" id="PTHR13966:SF5">
    <property type="entry name" value="ENDONUCLEASE G, MITOCHONDRIAL"/>
    <property type="match status" value="1"/>
</dbReference>
<feature type="domain" description="DNA/RNA non-specific endonuclease/pyrophosphatase/phosphodiesterase" evidence="5">
    <location>
        <begin position="25"/>
        <end position="219"/>
    </location>
</feature>
<keyword evidence="6" id="KW-0540">Nuclease</keyword>
<dbReference type="SMART" id="SM00477">
    <property type="entry name" value="NUC"/>
    <property type="match status" value="1"/>
</dbReference>
<evidence type="ECO:0000256" key="3">
    <source>
        <dbReference type="SAM" id="SignalP"/>
    </source>
</evidence>
<dbReference type="SUPFAM" id="SSF54060">
    <property type="entry name" value="His-Me finger endonucleases"/>
    <property type="match status" value="1"/>
</dbReference>
<dbReference type="InterPro" id="IPR044925">
    <property type="entry name" value="His-Me_finger_sf"/>
</dbReference>
<evidence type="ECO:0000313" key="7">
    <source>
        <dbReference type="Proteomes" id="UP000018211"/>
    </source>
</evidence>
<dbReference type="GO" id="GO:0016787">
    <property type="term" value="F:hydrolase activity"/>
    <property type="evidence" value="ECO:0007669"/>
    <property type="project" value="InterPro"/>
</dbReference>
<keyword evidence="6" id="KW-0255">Endonuclease</keyword>
<keyword evidence="3" id="KW-0732">Signal</keyword>
<dbReference type="GO" id="GO:0046872">
    <property type="term" value="F:metal ion binding"/>
    <property type="evidence" value="ECO:0007669"/>
    <property type="project" value="UniProtKB-KW"/>
</dbReference>
<reference evidence="6 7" key="1">
    <citation type="journal article" date="2013" name="ISME J.">
        <title>Comparative genomics of pathogenic lineages of Vibrio nigripulchritudo identifies virulence-associated traits.</title>
        <authorList>
            <person name="Goudenege D."/>
            <person name="Labreuche Y."/>
            <person name="Krin E."/>
            <person name="Ansquer D."/>
            <person name="Mangenot S."/>
            <person name="Calteau A."/>
            <person name="Medigue C."/>
            <person name="Mazel D."/>
            <person name="Polz M.F."/>
            <person name="Le Roux F."/>
        </authorList>
    </citation>
    <scope>NUCLEOTIDE SEQUENCE [LARGE SCALE GENOMIC DNA]</scope>
    <source>
        <strain evidence="6 7">SOn1</strain>
    </source>
</reference>
<feature type="active site" description="Proton acceptor" evidence="1">
    <location>
        <position position="90"/>
    </location>
</feature>
<name>A0AAV2VQT3_9VIBR</name>
<dbReference type="EMBL" id="CAOF01000101">
    <property type="protein sequence ID" value="CCO46784.1"/>
    <property type="molecule type" value="Genomic_DNA"/>
</dbReference>
<keyword evidence="2" id="KW-0479">Metal-binding</keyword>
<evidence type="ECO:0000313" key="6">
    <source>
        <dbReference type="EMBL" id="CCO46784.1"/>
    </source>
</evidence>
<feature type="domain" description="ENPP1-3/EXOG-like endonuclease/phosphodiesterase" evidence="4">
    <location>
        <begin position="26"/>
        <end position="222"/>
    </location>
</feature>
<accession>A0AAV2VQT3</accession>
<comment type="caution">
    <text evidence="6">The sequence shown here is derived from an EMBL/GenBank/DDBJ whole genome shotgun (WGS) entry which is preliminary data.</text>
</comment>
<dbReference type="InterPro" id="IPR044929">
    <property type="entry name" value="DNA/RNA_non-sp_Endonuclease_sf"/>
</dbReference>
<dbReference type="Pfam" id="PF01223">
    <property type="entry name" value="Endonuclease_NS"/>
    <property type="match status" value="1"/>
</dbReference>
<dbReference type="GO" id="GO:0003676">
    <property type="term" value="F:nucleic acid binding"/>
    <property type="evidence" value="ECO:0007669"/>
    <property type="project" value="InterPro"/>
</dbReference>
<feature type="signal peptide" evidence="3">
    <location>
        <begin position="1"/>
        <end position="18"/>
    </location>
</feature>
<dbReference type="SMART" id="SM00892">
    <property type="entry name" value="Endonuclease_NS"/>
    <property type="match status" value="1"/>
</dbReference>
<evidence type="ECO:0000256" key="2">
    <source>
        <dbReference type="PIRSR" id="PIRSR640255-2"/>
    </source>
</evidence>
<gene>
    <name evidence="6" type="ORF">VIBNISOn1_190003</name>
</gene>
<keyword evidence="6" id="KW-0378">Hydrolase</keyword>
<dbReference type="RefSeq" id="WP_022611825.1">
    <property type="nucleotide sequence ID" value="NZ_LK391965.1"/>
</dbReference>